<keyword evidence="1" id="KW-0812">Transmembrane</keyword>
<dbReference type="GeneID" id="66979990"/>
<keyword evidence="3" id="KW-1185">Reference proteome</keyword>
<dbReference type="RefSeq" id="XP_043134153.1">
    <property type="nucleotide sequence ID" value="XM_043285464.1"/>
</dbReference>
<organism evidence="2 3">
    <name type="scientific">Aspergillus chevalieri</name>
    <name type="common">Eurotium chevalieri</name>
    <dbReference type="NCBI Taxonomy" id="182096"/>
    <lineage>
        <taxon>Eukaryota</taxon>
        <taxon>Fungi</taxon>
        <taxon>Dikarya</taxon>
        <taxon>Ascomycota</taxon>
        <taxon>Pezizomycotina</taxon>
        <taxon>Eurotiomycetes</taxon>
        <taxon>Eurotiomycetidae</taxon>
        <taxon>Eurotiales</taxon>
        <taxon>Aspergillaceae</taxon>
        <taxon>Aspergillus</taxon>
        <taxon>Aspergillus subgen. Aspergillus</taxon>
    </lineage>
</organism>
<feature type="transmembrane region" description="Helical" evidence="1">
    <location>
        <begin position="35"/>
        <end position="57"/>
    </location>
</feature>
<keyword evidence="1" id="KW-0472">Membrane</keyword>
<evidence type="ECO:0000313" key="3">
    <source>
        <dbReference type="Proteomes" id="UP000637239"/>
    </source>
</evidence>
<protein>
    <submittedName>
        <fullName evidence="2">Uncharacterized protein</fullName>
    </submittedName>
</protein>
<accession>A0A7R7VJ43</accession>
<dbReference type="EMBL" id="AP024417">
    <property type="protein sequence ID" value="BCR85631.1"/>
    <property type="molecule type" value="Genomic_DNA"/>
</dbReference>
<dbReference type="KEGG" id="ache:ACHE_21089A"/>
<reference evidence="2" key="1">
    <citation type="submission" date="2021-01" db="EMBL/GenBank/DDBJ databases">
        <authorList>
            <consortium name="Aspergillus chevalieri M1 genome sequencing consortium"/>
            <person name="Kazuki M."/>
            <person name="Futagami T."/>
        </authorList>
    </citation>
    <scope>NUCLEOTIDE SEQUENCE</scope>
    <source>
        <strain evidence="2">M1</strain>
    </source>
</reference>
<sequence length="123" mass="13598">MIVALFKPAFIHGTARGMPLWMARVSGPAAAPPSLFSLASLFVRFSQCSFFLLHNLLHNSSPIDRSSSSYLSVCIFVLISPTGPYISVFGLLTVVPHPFLSFVCWDLRSPTSHLLPPWLLRIL</sequence>
<keyword evidence="1" id="KW-1133">Transmembrane helix</keyword>
<proteinExistence type="predicted"/>
<name>A0A7R7VJ43_ASPCH</name>
<evidence type="ECO:0000256" key="1">
    <source>
        <dbReference type="SAM" id="Phobius"/>
    </source>
</evidence>
<feature type="transmembrane region" description="Helical" evidence="1">
    <location>
        <begin position="69"/>
        <end position="92"/>
    </location>
</feature>
<reference evidence="2" key="2">
    <citation type="submission" date="2021-02" db="EMBL/GenBank/DDBJ databases">
        <title>Aspergillus chevalieri M1 genome sequence.</title>
        <authorList>
            <person name="Kadooka C."/>
            <person name="Mori K."/>
            <person name="Futagami T."/>
        </authorList>
    </citation>
    <scope>NUCLEOTIDE SEQUENCE</scope>
    <source>
        <strain evidence="2">M1</strain>
    </source>
</reference>
<evidence type="ECO:0000313" key="2">
    <source>
        <dbReference type="EMBL" id="BCR85631.1"/>
    </source>
</evidence>
<dbReference type="AlphaFoldDB" id="A0A7R7VJ43"/>
<gene>
    <name evidence="2" type="ORF">ACHE_21089A</name>
</gene>
<dbReference type="Proteomes" id="UP000637239">
    <property type="component" value="Chromosome 2"/>
</dbReference>